<dbReference type="InterPro" id="IPR029058">
    <property type="entry name" value="AB_hydrolase_fold"/>
</dbReference>
<organism evidence="2 3">
    <name type="scientific">Sphingomonas panacisoli</name>
    <dbReference type="NCBI Taxonomy" id="1813879"/>
    <lineage>
        <taxon>Bacteria</taxon>
        <taxon>Pseudomonadati</taxon>
        <taxon>Pseudomonadota</taxon>
        <taxon>Alphaproteobacteria</taxon>
        <taxon>Sphingomonadales</taxon>
        <taxon>Sphingomonadaceae</taxon>
        <taxon>Sphingomonas</taxon>
    </lineage>
</organism>
<protein>
    <submittedName>
        <fullName evidence="2">Alpha/beta hydrolase</fullName>
    </submittedName>
</protein>
<gene>
    <name evidence="2" type="ORF">FPZ24_13890</name>
</gene>
<feature type="domain" description="AB hydrolase-1" evidence="1">
    <location>
        <begin position="118"/>
        <end position="266"/>
    </location>
</feature>
<accession>A0A5B8LJG1</accession>
<dbReference type="OrthoDB" id="9812774at2"/>
<evidence type="ECO:0000259" key="1">
    <source>
        <dbReference type="Pfam" id="PF00561"/>
    </source>
</evidence>
<dbReference type="Gene3D" id="3.40.50.1820">
    <property type="entry name" value="alpha/beta hydrolase"/>
    <property type="match status" value="1"/>
</dbReference>
<dbReference type="GO" id="GO:0047372">
    <property type="term" value="F:monoacylglycerol lipase activity"/>
    <property type="evidence" value="ECO:0007669"/>
    <property type="project" value="TreeGrafter"/>
</dbReference>
<dbReference type="InterPro" id="IPR000639">
    <property type="entry name" value="Epox_hydrolase-like"/>
</dbReference>
<evidence type="ECO:0000313" key="2">
    <source>
        <dbReference type="EMBL" id="QDZ08427.1"/>
    </source>
</evidence>
<dbReference type="GO" id="GO:0046464">
    <property type="term" value="P:acylglycerol catabolic process"/>
    <property type="evidence" value="ECO:0007669"/>
    <property type="project" value="TreeGrafter"/>
</dbReference>
<dbReference type="PANTHER" id="PTHR43798:SF5">
    <property type="entry name" value="MONOACYLGLYCEROL LIPASE ABHD6"/>
    <property type="match status" value="1"/>
</dbReference>
<evidence type="ECO:0000313" key="3">
    <source>
        <dbReference type="Proteomes" id="UP000315673"/>
    </source>
</evidence>
<dbReference type="GO" id="GO:0016020">
    <property type="term" value="C:membrane"/>
    <property type="evidence" value="ECO:0007669"/>
    <property type="project" value="TreeGrafter"/>
</dbReference>
<sequence>MLDGLSCAAAKAGRAASSAKSAMERVRGISGEHDKWPGVPRRATASYLAAMSEEKSTETRNRALLGLAAAVAIAGSGVAIARTVRSRIDRGRRDKGLSFGTARVHGAVLHFAKAGRGPALILLHGFPQDWNEWRPIIARLAKRYTVVAPDLRGIGKSTAGSAKFDAATMAADVHELARVLKLDRPYVVGHDIGGMVAHAYARMYPKDLRGAMILDVPVPGLDGWDEALSGPKSWHVGFLQTPDLPETLVAGGRQDAFLSYFLRMGQHDAAEMGEALKAYATAAQFHAACEMYRAFDDNAEFGLEKRGLNDVPIVYGTGDGSPFVGLADRIVAALKGSGFTKVARATVPDAVHYLVADNPDGVAALIEQHA</sequence>
<dbReference type="Pfam" id="PF00561">
    <property type="entry name" value="Abhydrolase_1"/>
    <property type="match status" value="1"/>
</dbReference>
<proteinExistence type="predicted"/>
<reference evidence="2 3" key="1">
    <citation type="submission" date="2019-07" db="EMBL/GenBank/DDBJ databases">
        <title>Full genome sequence of Sphingomonas sp. 4R-6-7(HKS19).</title>
        <authorList>
            <person name="Im W.-T."/>
        </authorList>
    </citation>
    <scope>NUCLEOTIDE SEQUENCE [LARGE SCALE GENOMIC DNA]</scope>
    <source>
        <strain evidence="2 3">HKS19</strain>
    </source>
</reference>
<dbReference type="PRINTS" id="PR00412">
    <property type="entry name" value="EPOXHYDRLASE"/>
</dbReference>
<dbReference type="InterPro" id="IPR000073">
    <property type="entry name" value="AB_hydrolase_1"/>
</dbReference>
<dbReference type="PRINTS" id="PR00111">
    <property type="entry name" value="ABHYDROLASE"/>
</dbReference>
<keyword evidence="3" id="KW-1185">Reference proteome</keyword>
<dbReference type="AlphaFoldDB" id="A0A5B8LJG1"/>
<dbReference type="InterPro" id="IPR050266">
    <property type="entry name" value="AB_hydrolase_sf"/>
</dbReference>
<dbReference type="SUPFAM" id="SSF53474">
    <property type="entry name" value="alpha/beta-Hydrolases"/>
    <property type="match status" value="1"/>
</dbReference>
<dbReference type="EMBL" id="CP042306">
    <property type="protein sequence ID" value="QDZ08427.1"/>
    <property type="molecule type" value="Genomic_DNA"/>
</dbReference>
<dbReference type="KEGG" id="spai:FPZ24_13890"/>
<keyword evidence="2" id="KW-0378">Hydrolase</keyword>
<dbReference type="Proteomes" id="UP000315673">
    <property type="component" value="Chromosome"/>
</dbReference>
<dbReference type="PANTHER" id="PTHR43798">
    <property type="entry name" value="MONOACYLGLYCEROL LIPASE"/>
    <property type="match status" value="1"/>
</dbReference>
<name>A0A5B8LJG1_9SPHN</name>